<evidence type="ECO:0000313" key="2">
    <source>
        <dbReference type="EMBL" id="KKS56093.1"/>
    </source>
</evidence>
<reference evidence="2 3" key="1">
    <citation type="journal article" date="2015" name="Nature">
        <title>rRNA introns, odd ribosomes, and small enigmatic genomes across a large radiation of phyla.</title>
        <authorList>
            <person name="Brown C.T."/>
            <person name="Hug L.A."/>
            <person name="Thomas B.C."/>
            <person name="Sharon I."/>
            <person name="Castelle C.J."/>
            <person name="Singh A."/>
            <person name="Wilkins M.J."/>
            <person name="Williams K.H."/>
            <person name="Banfield J.F."/>
        </authorList>
    </citation>
    <scope>NUCLEOTIDE SEQUENCE [LARGE SCALE GENOMIC DNA]</scope>
</reference>
<gene>
    <name evidence="2" type="ORF">UV20_C0017G0012</name>
</gene>
<comment type="caution">
    <text evidence="2">The sequence shown here is derived from an EMBL/GenBank/DDBJ whole genome shotgun (WGS) entry which is preliminary data.</text>
</comment>
<feature type="compositionally biased region" description="Basic and acidic residues" evidence="1">
    <location>
        <begin position="48"/>
        <end position="58"/>
    </location>
</feature>
<dbReference type="AlphaFoldDB" id="A0A0G1D2A0"/>
<feature type="region of interest" description="Disordered" evidence="1">
    <location>
        <begin position="39"/>
        <end position="58"/>
    </location>
</feature>
<evidence type="ECO:0000256" key="1">
    <source>
        <dbReference type="SAM" id="MobiDB-lite"/>
    </source>
</evidence>
<organism evidence="2 3">
    <name type="scientific">Candidatus Magasanikbacteria bacterium GW2011_GWA2_42_32</name>
    <dbReference type="NCBI Taxonomy" id="1619039"/>
    <lineage>
        <taxon>Bacteria</taxon>
        <taxon>Candidatus Magasanikiibacteriota</taxon>
    </lineage>
</organism>
<dbReference type="Proteomes" id="UP000034837">
    <property type="component" value="Unassembled WGS sequence"/>
</dbReference>
<proteinExistence type="predicted"/>
<protein>
    <submittedName>
        <fullName evidence="2">Uncharacterized protein</fullName>
    </submittedName>
</protein>
<dbReference type="EMBL" id="LCDO01000017">
    <property type="protein sequence ID" value="KKS56093.1"/>
    <property type="molecule type" value="Genomic_DNA"/>
</dbReference>
<name>A0A0G1D2A0_9BACT</name>
<accession>A0A0G1D2A0</accession>
<sequence length="58" mass="6998">MPKEIKKNQIEVPTGDKLFNLWGEAMKDIDQRLEQLIRKKRKEKRRQKTSEDEKASQE</sequence>
<evidence type="ECO:0000313" key="3">
    <source>
        <dbReference type="Proteomes" id="UP000034837"/>
    </source>
</evidence>